<dbReference type="SMART" id="SM00179">
    <property type="entry name" value="EGF_CA"/>
    <property type="match status" value="1"/>
</dbReference>
<dbReference type="EnsemblPlants" id="EMT06507">
    <property type="protein sequence ID" value="EMT06507"/>
    <property type="gene ID" value="F775_25510"/>
</dbReference>
<dbReference type="Gene3D" id="2.10.25.10">
    <property type="entry name" value="Laminin"/>
    <property type="match status" value="1"/>
</dbReference>
<feature type="binding site" evidence="11">
    <location>
        <position position="521"/>
    </location>
    <ligand>
        <name>ATP</name>
        <dbReference type="ChEBI" id="CHEBI:30616"/>
    </ligand>
</feature>
<dbReference type="InterPro" id="IPR008271">
    <property type="entry name" value="Ser/Thr_kinase_AS"/>
</dbReference>
<reference evidence="12" key="1">
    <citation type="submission" date="2015-06" db="UniProtKB">
        <authorList>
            <consortium name="EnsemblPlants"/>
        </authorList>
    </citation>
    <scope>IDENTIFICATION</scope>
</reference>
<dbReference type="FunFam" id="1.10.510.10:FF:000084">
    <property type="entry name" value="Wall-associated receptor kinase 2"/>
    <property type="match status" value="1"/>
</dbReference>
<dbReference type="Gene3D" id="1.10.510.10">
    <property type="entry name" value="Transferase(Phosphotransferase) domain 1"/>
    <property type="match status" value="1"/>
</dbReference>
<dbReference type="Gene3D" id="3.30.200.20">
    <property type="entry name" value="Phosphorylase Kinase, domain 1"/>
    <property type="match status" value="1"/>
</dbReference>
<dbReference type="PROSITE" id="PS50026">
    <property type="entry name" value="EGF_3"/>
    <property type="match status" value="1"/>
</dbReference>
<dbReference type="InterPro" id="IPR001881">
    <property type="entry name" value="EGF-like_Ca-bd_dom"/>
</dbReference>
<proteinExistence type="predicted"/>
<evidence type="ECO:0000256" key="7">
    <source>
        <dbReference type="ARBA" id="ARBA00022840"/>
    </source>
</evidence>
<dbReference type="PROSITE" id="PS50011">
    <property type="entry name" value="PROTEIN_KINASE_DOM"/>
    <property type="match status" value="1"/>
</dbReference>
<dbReference type="SMART" id="SM00220">
    <property type="entry name" value="S_TKc"/>
    <property type="match status" value="1"/>
</dbReference>
<dbReference type="InterPro" id="IPR000742">
    <property type="entry name" value="EGF"/>
</dbReference>
<keyword evidence="6" id="KW-0418">Kinase</keyword>
<comment type="caution">
    <text evidence="10">Lacks conserved residue(s) required for the propagation of feature annotation.</text>
</comment>
<keyword evidence="3" id="KW-0808">Transferase</keyword>
<dbReference type="SUPFAM" id="SSF56112">
    <property type="entry name" value="Protein kinase-like (PK-like)"/>
    <property type="match status" value="1"/>
</dbReference>
<keyword evidence="4" id="KW-0732">Signal</keyword>
<organism evidence="12">
    <name type="scientific">Aegilops tauschii</name>
    <name type="common">Tausch's goatgrass</name>
    <name type="synonym">Aegilops squarrosa</name>
    <dbReference type="NCBI Taxonomy" id="37682"/>
    <lineage>
        <taxon>Eukaryota</taxon>
        <taxon>Viridiplantae</taxon>
        <taxon>Streptophyta</taxon>
        <taxon>Embryophyta</taxon>
        <taxon>Tracheophyta</taxon>
        <taxon>Spermatophyta</taxon>
        <taxon>Magnoliopsida</taxon>
        <taxon>Liliopsida</taxon>
        <taxon>Poales</taxon>
        <taxon>Poaceae</taxon>
        <taxon>BOP clade</taxon>
        <taxon>Pooideae</taxon>
        <taxon>Triticodae</taxon>
        <taxon>Triticeae</taxon>
        <taxon>Triticinae</taxon>
        <taxon>Aegilops</taxon>
    </lineage>
</organism>
<dbReference type="InterPro" id="IPR000719">
    <property type="entry name" value="Prot_kinase_dom"/>
</dbReference>
<evidence type="ECO:0000256" key="6">
    <source>
        <dbReference type="ARBA" id="ARBA00022777"/>
    </source>
</evidence>
<keyword evidence="7 11" id="KW-0067">ATP-binding</keyword>
<dbReference type="PROSITE" id="PS00107">
    <property type="entry name" value="PROTEIN_KINASE_ATP"/>
    <property type="match status" value="1"/>
</dbReference>
<dbReference type="InterPro" id="IPR017441">
    <property type="entry name" value="Protein_kinase_ATP_BS"/>
</dbReference>
<keyword evidence="8" id="KW-1015">Disulfide bond</keyword>
<dbReference type="SMART" id="SM00181">
    <property type="entry name" value="EGF"/>
    <property type="match status" value="2"/>
</dbReference>
<dbReference type="InterPro" id="IPR025287">
    <property type="entry name" value="WAK_GUB"/>
</dbReference>
<dbReference type="PROSITE" id="PS00108">
    <property type="entry name" value="PROTEIN_KINASE_ST"/>
    <property type="match status" value="1"/>
</dbReference>
<dbReference type="GO" id="GO:0004674">
    <property type="term" value="F:protein serine/threonine kinase activity"/>
    <property type="evidence" value="ECO:0007669"/>
    <property type="project" value="TreeGrafter"/>
</dbReference>
<evidence type="ECO:0000256" key="2">
    <source>
        <dbReference type="ARBA" id="ARBA00022527"/>
    </source>
</evidence>
<dbReference type="SUPFAM" id="SSF57196">
    <property type="entry name" value="EGF/Laminin"/>
    <property type="match status" value="1"/>
</dbReference>
<dbReference type="PANTHER" id="PTHR27005">
    <property type="entry name" value="WALL-ASSOCIATED RECEPTOR KINASE-LIKE 21"/>
    <property type="match status" value="1"/>
</dbReference>
<evidence type="ECO:0000256" key="1">
    <source>
        <dbReference type="ARBA" id="ARBA00004479"/>
    </source>
</evidence>
<dbReference type="GO" id="GO:0005509">
    <property type="term" value="F:calcium ion binding"/>
    <property type="evidence" value="ECO:0007669"/>
    <property type="project" value="InterPro"/>
</dbReference>
<dbReference type="InterPro" id="IPR001245">
    <property type="entry name" value="Ser-Thr/Tyr_kinase_cat_dom"/>
</dbReference>
<dbReference type="InterPro" id="IPR011009">
    <property type="entry name" value="Kinase-like_dom_sf"/>
</dbReference>
<dbReference type="Pfam" id="PF13947">
    <property type="entry name" value="GUB_WAK_bind"/>
    <property type="match status" value="1"/>
</dbReference>
<dbReference type="InterPro" id="IPR045274">
    <property type="entry name" value="WAK-like"/>
</dbReference>
<name>M8BU88_AEGTA</name>
<evidence type="ECO:0000256" key="3">
    <source>
        <dbReference type="ARBA" id="ARBA00022679"/>
    </source>
</evidence>
<evidence type="ECO:0000256" key="10">
    <source>
        <dbReference type="PROSITE-ProRule" id="PRU00076"/>
    </source>
</evidence>
<dbReference type="CDD" id="cd00054">
    <property type="entry name" value="EGF_CA"/>
    <property type="match status" value="1"/>
</dbReference>
<dbReference type="Pfam" id="PF07714">
    <property type="entry name" value="PK_Tyr_Ser-Thr"/>
    <property type="match status" value="1"/>
</dbReference>
<evidence type="ECO:0000256" key="4">
    <source>
        <dbReference type="ARBA" id="ARBA00022729"/>
    </source>
</evidence>
<evidence type="ECO:0000256" key="11">
    <source>
        <dbReference type="PROSITE-ProRule" id="PRU10141"/>
    </source>
</evidence>
<keyword evidence="2" id="KW-0723">Serine/threonine-protein kinase</keyword>
<keyword evidence="10" id="KW-0245">EGF-like domain</keyword>
<dbReference type="GO" id="GO:0005524">
    <property type="term" value="F:ATP binding"/>
    <property type="evidence" value="ECO:0007669"/>
    <property type="project" value="UniProtKB-UniRule"/>
</dbReference>
<accession>M8BU88</accession>
<dbReference type="PANTHER" id="PTHR27005:SF264">
    <property type="entry name" value="PROTEIN KINASE DOMAIN-CONTAINING PROTEIN"/>
    <property type="match status" value="1"/>
</dbReference>
<evidence type="ECO:0000256" key="5">
    <source>
        <dbReference type="ARBA" id="ARBA00022741"/>
    </source>
</evidence>
<evidence type="ECO:0000256" key="8">
    <source>
        <dbReference type="ARBA" id="ARBA00023157"/>
    </source>
</evidence>
<keyword evidence="9" id="KW-0325">Glycoprotein</keyword>
<dbReference type="GO" id="GO:0030247">
    <property type="term" value="F:polysaccharide binding"/>
    <property type="evidence" value="ECO:0007669"/>
    <property type="project" value="InterPro"/>
</dbReference>
<comment type="subcellular location">
    <subcellularLocation>
        <location evidence="1">Membrane</location>
        <topology evidence="1">Single-pass type I membrane protein</topology>
    </subcellularLocation>
</comment>
<dbReference type="GO" id="GO:0005886">
    <property type="term" value="C:plasma membrane"/>
    <property type="evidence" value="ECO:0007669"/>
    <property type="project" value="TreeGrafter"/>
</dbReference>
<sequence>MGPATPHTIHLILEIVPSLPDTPSASDEHQCTAVVQGGALRHSNLYFCTKVVSRRKKVAYKGNLGPLMDNFHSIPENMQVLLQLGLSLVLLAPQYTTTAAAPSSQCQRQCGNVDIPYPFGIGVNCSLSKRFTINCTVQDGIHKPFRGDFEVLDISLTHATIRMLNYILGFCYNTSTRSMESVGRYGRRIQIRSGPSSPLRLSDARNKFTVIGCNALAFISDNDTGYQGLGVATCRDPLELVDGSCSGMGCSQTTIPNKIYNYEVGFSTFANTSRIWRFNRCSYAVLMEAAEFKFDVSYINTTKFNDTNAGRAPVVYDWAIRDVVRCDVARRNKTGTYACLSSNSKCVDSTNDQGYMCNCTHGYEGNPYLQDGCTDVNECNYNPCPSDGFCHNIIGEHWCSCRVGKRYVKQSNTCNPDTGFIIGVTMGLFGLMVFIVITIFWGQLIIQKRKLNKVKQEYFRQHGGLLLFDRMKSDKGLAFTVYSLAELIHATDNFDNSRILGKGGHGTVYKGIIKNMPIAVKRCALVDDRQKKEFGQEMLILSQINHKNIVKLLGCCLEVEVPILVYEFVPHGTLFELIHGKNHALQISFNTLLRIAHEAAEGLCFLHSYASPPIIHGDVKTSNILLDDNYMAKVSDFGASILAPSDKEQFVTMVQGTCGYLDPEYMQTCQLTEKSDVYSFGVILLEILTGQLPLKLKGSETQRSLSSIFLSAMKENNLDAVLVSHVKGEESMELLRGLADLAKKCLDMCGDNRPFMKEVADELNRLRKLSMHPWVRIDLEMDAESLLGGESTSGYEIELNGYPMGESENQPINPRSSYYARLALLLFDPAPRSRFIPPLFQAKIRRGKCLMEVSPDQHRAPDDVHDRTTDEQVLHIFLSRFAEATKLAMREASFNEPVIRPDSTSCGQPYEKFASKRGPRFPNTVGAAAKNAP</sequence>
<protein>
    <submittedName>
        <fullName evidence="12">Wall-associated receptor kinase 5</fullName>
    </submittedName>
</protein>
<dbReference type="AlphaFoldDB" id="M8BU88"/>
<dbReference type="GO" id="GO:0007166">
    <property type="term" value="P:cell surface receptor signaling pathway"/>
    <property type="evidence" value="ECO:0007669"/>
    <property type="project" value="InterPro"/>
</dbReference>
<evidence type="ECO:0000256" key="9">
    <source>
        <dbReference type="ARBA" id="ARBA00023180"/>
    </source>
</evidence>
<evidence type="ECO:0000313" key="12">
    <source>
        <dbReference type="EnsemblPlants" id="EMT06507"/>
    </source>
</evidence>
<keyword evidence="5 11" id="KW-0547">Nucleotide-binding</keyword>